<dbReference type="PANTHER" id="PTHR43327">
    <property type="entry name" value="STOMATIN-LIKE PROTEIN 2, MITOCHONDRIAL"/>
    <property type="match status" value="1"/>
</dbReference>
<dbReference type="SUPFAM" id="SSF117892">
    <property type="entry name" value="Band 7/SPFH domain"/>
    <property type="match status" value="1"/>
</dbReference>
<gene>
    <name evidence="8" type="ORF">Gferi_25145</name>
</gene>
<evidence type="ECO:0000313" key="9">
    <source>
        <dbReference type="Proteomes" id="UP000095743"/>
    </source>
</evidence>
<comment type="function">
    <text evidence="6">HflC and HflK could encode or regulate a protease.</text>
</comment>
<evidence type="ECO:0000256" key="2">
    <source>
        <dbReference type="ARBA" id="ARBA00006971"/>
    </source>
</evidence>
<evidence type="ECO:0000256" key="6">
    <source>
        <dbReference type="RuleBase" id="RU364113"/>
    </source>
</evidence>
<dbReference type="AlphaFoldDB" id="A0A1D8GNP3"/>
<keyword evidence="5 6" id="KW-0472">Membrane</keyword>
<sequence>MQKRSKIILYLILGIILVSNSWYIVKTGEKVLVVRFGENVHIETTTGLKFKIPFIDRIVKYNTDELHQLEYGFISHQEGNGKDNRAVKLGYTDNQAESLLLTKGSYIVNGELILQYKIGNIYDYHYKVDDKIGTLRLALESVIRRNVQNKSLDDALLNKEVISAEILPEIRKKVNEYALGIEVVNVEIQNISVPSEVKSAYDDVNNAKNEKSGRLEEANKYKNSIIPEARAEAYKMVEEAKGYKSEKLGQAKGDVASFLQVYEQYKVAPTGTKKRLYLETMEKVLKNAKNKYIVDIQDGAIKYIPIGQ</sequence>
<dbReference type="InterPro" id="IPR001107">
    <property type="entry name" value="Band_7"/>
</dbReference>
<dbReference type="STRING" id="1424294.Gferi_25145"/>
<keyword evidence="3 6" id="KW-0812">Transmembrane</keyword>
<dbReference type="Proteomes" id="UP000095743">
    <property type="component" value="Chromosome"/>
</dbReference>
<comment type="subcellular location">
    <subcellularLocation>
        <location evidence="1 6">Membrane</location>
    </subcellularLocation>
</comment>
<comment type="subunit">
    <text evidence="6">HflC and HflK may interact to form a multimeric complex.</text>
</comment>
<evidence type="ECO:0000256" key="5">
    <source>
        <dbReference type="ARBA" id="ARBA00023136"/>
    </source>
</evidence>
<organism evidence="8 9">
    <name type="scientific">Geosporobacter ferrireducens</name>
    <dbReference type="NCBI Taxonomy" id="1424294"/>
    <lineage>
        <taxon>Bacteria</taxon>
        <taxon>Bacillati</taxon>
        <taxon>Bacillota</taxon>
        <taxon>Clostridia</taxon>
        <taxon>Peptostreptococcales</taxon>
        <taxon>Thermotaleaceae</taxon>
        <taxon>Geosporobacter</taxon>
    </lineage>
</organism>
<evidence type="ECO:0000313" key="8">
    <source>
        <dbReference type="EMBL" id="AOT72550.1"/>
    </source>
</evidence>
<feature type="transmembrane region" description="Helical" evidence="6">
    <location>
        <begin position="7"/>
        <end position="25"/>
    </location>
</feature>
<dbReference type="InterPro" id="IPR010201">
    <property type="entry name" value="HflK"/>
</dbReference>
<evidence type="ECO:0000256" key="4">
    <source>
        <dbReference type="ARBA" id="ARBA00022989"/>
    </source>
</evidence>
<evidence type="ECO:0000256" key="3">
    <source>
        <dbReference type="ARBA" id="ARBA00022692"/>
    </source>
</evidence>
<evidence type="ECO:0000256" key="1">
    <source>
        <dbReference type="ARBA" id="ARBA00004370"/>
    </source>
</evidence>
<dbReference type="SMART" id="SM00244">
    <property type="entry name" value="PHB"/>
    <property type="match status" value="1"/>
</dbReference>
<dbReference type="InterPro" id="IPR050710">
    <property type="entry name" value="Band7/mec-2_domain"/>
</dbReference>
<keyword evidence="9" id="KW-1185">Reference proteome</keyword>
<protein>
    <recommendedName>
        <fullName evidence="6">Protein HflK</fullName>
    </recommendedName>
</protein>
<reference evidence="8 9" key="1">
    <citation type="submission" date="2016-09" db="EMBL/GenBank/DDBJ databases">
        <title>Genomic analysis reveals versatility of anaerobic energy metabolism of Geosporobacter ferrireducens IRF9 of phylum Firmicutes.</title>
        <authorList>
            <person name="Kim S.-J."/>
        </authorList>
    </citation>
    <scope>NUCLEOTIDE SEQUENCE [LARGE SCALE GENOMIC DNA]</scope>
    <source>
        <strain evidence="8 9">IRF9</strain>
    </source>
</reference>
<evidence type="ECO:0000259" key="7">
    <source>
        <dbReference type="SMART" id="SM00244"/>
    </source>
</evidence>
<dbReference type="NCBIfam" id="TIGR01933">
    <property type="entry name" value="hflK"/>
    <property type="match status" value="1"/>
</dbReference>
<dbReference type="RefSeq" id="WP_069980859.1">
    <property type="nucleotide sequence ID" value="NZ_CP017269.1"/>
</dbReference>
<dbReference type="Gene3D" id="3.30.479.30">
    <property type="entry name" value="Band 7 domain"/>
    <property type="match status" value="1"/>
</dbReference>
<dbReference type="PANTHER" id="PTHR43327:SF2">
    <property type="entry name" value="MODULATOR OF FTSH PROTEASE HFLK"/>
    <property type="match status" value="1"/>
</dbReference>
<dbReference type="OrthoDB" id="9779595at2"/>
<dbReference type="InterPro" id="IPR036013">
    <property type="entry name" value="Band_7/SPFH_dom_sf"/>
</dbReference>
<dbReference type="CDD" id="cd03404">
    <property type="entry name" value="SPFH_HflK"/>
    <property type="match status" value="1"/>
</dbReference>
<feature type="domain" description="Band 7" evidence="7">
    <location>
        <begin position="20"/>
        <end position="205"/>
    </location>
</feature>
<keyword evidence="4 6" id="KW-1133">Transmembrane helix</keyword>
<dbReference type="EMBL" id="CP017269">
    <property type="protein sequence ID" value="AOT72550.1"/>
    <property type="molecule type" value="Genomic_DNA"/>
</dbReference>
<accession>A0A1D8GNP3</accession>
<comment type="similarity">
    <text evidence="2 6">Belongs to the band 7/mec-2 family. HflK subfamily.</text>
</comment>
<proteinExistence type="inferred from homology"/>
<dbReference type="KEGG" id="gfe:Gferi_25145"/>
<dbReference type="GO" id="GO:0016020">
    <property type="term" value="C:membrane"/>
    <property type="evidence" value="ECO:0007669"/>
    <property type="project" value="UniProtKB-SubCell"/>
</dbReference>
<dbReference type="Pfam" id="PF01145">
    <property type="entry name" value="Band_7"/>
    <property type="match status" value="1"/>
</dbReference>
<name>A0A1D8GNP3_9FIRM</name>